<keyword evidence="3" id="KW-0716">Sensory transduction</keyword>
<dbReference type="Proteomes" id="UP000006813">
    <property type="component" value="Unassembled WGS sequence"/>
</dbReference>
<evidence type="ECO:0000313" key="12">
    <source>
        <dbReference type="Proteomes" id="UP000006813"/>
    </source>
</evidence>
<dbReference type="GO" id="GO:0004984">
    <property type="term" value="F:olfactory receptor activity"/>
    <property type="evidence" value="ECO:0007669"/>
    <property type="project" value="InterPro"/>
</dbReference>
<organism evidence="11 12">
    <name type="scientific">Heterocephalus glaber</name>
    <name type="common">Naked mole rat</name>
    <dbReference type="NCBI Taxonomy" id="10181"/>
    <lineage>
        <taxon>Eukaryota</taxon>
        <taxon>Metazoa</taxon>
        <taxon>Chordata</taxon>
        <taxon>Craniata</taxon>
        <taxon>Vertebrata</taxon>
        <taxon>Euteleostomi</taxon>
        <taxon>Mammalia</taxon>
        <taxon>Eutheria</taxon>
        <taxon>Euarchontoglires</taxon>
        <taxon>Glires</taxon>
        <taxon>Rodentia</taxon>
        <taxon>Hystricomorpha</taxon>
        <taxon>Bathyergidae</taxon>
        <taxon>Heterocephalus</taxon>
    </lineage>
</organism>
<keyword evidence="5 9" id="KW-1133">Transmembrane helix</keyword>
<evidence type="ECO:0000256" key="6">
    <source>
        <dbReference type="ARBA" id="ARBA00023136"/>
    </source>
</evidence>
<dbReference type="Proteomes" id="UP000694906">
    <property type="component" value="Unplaced"/>
</dbReference>
<keyword evidence="7 11" id="KW-0675">Receptor</keyword>
<keyword evidence="4 9" id="KW-0812">Transmembrane</keyword>
<sequence>MENYSETSAEFILLGLFHPSSLDLFLLTLIVPIFLMALDGYLCMVLLILLDTQLHTPMYFLLSQLSLMDLIYICTIVPKMASGLLFRNKFISFIGCGVQCFFFAMLTGSEGPILMSMGYDHYVAICFHLHYPIHMNRRVCVLMILQSQAMGSVNSCAHTFYALRIPYCRSRTIKHFFCHVSSMLTLAWVDTCVYEYTVFFSAILFLVFPFLGILHSYGWVLLIVYCMSSWEGR</sequence>
<dbReference type="OrthoDB" id="6147321at2759"/>
<name>G5ANF1_HETGA</name>
<feature type="transmembrane region" description="Helical" evidence="9">
    <location>
        <begin position="57"/>
        <end position="78"/>
    </location>
</feature>
<evidence type="ECO:0000313" key="11">
    <source>
        <dbReference type="EMBL" id="EHA98561.1"/>
    </source>
</evidence>
<evidence type="ECO:0000256" key="2">
    <source>
        <dbReference type="ARBA" id="ARBA00022475"/>
    </source>
</evidence>
<feature type="domain" description="G-protein coupled receptors family 1 profile" evidence="10">
    <location>
        <begin position="40"/>
        <end position="233"/>
    </location>
</feature>
<keyword evidence="6 9" id="KW-0472">Membrane</keyword>
<evidence type="ECO:0000313" key="13">
    <source>
        <dbReference type="Proteomes" id="UP000694906"/>
    </source>
</evidence>
<feature type="transmembrane region" description="Helical" evidence="9">
    <location>
        <begin position="176"/>
        <end position="196"/>
    </location>
</feature>
<evidence type="ECO:0000256" key="8">
    <source>
        <dbReference type="ARBA" id="ARBA00023224"/>
    </source>
</evidence>
<keyword evidence="13" id="KW-1185">Reference proteome</keyword>
<gene>
    <name evidence="14" type="primary">LOC110346973</name>
    <name evidence="11" type="ORF">GW7_07919</name>
</gene>
<dbReference type="InterPro" id="IPR017452">
    <property type="entry name" value="GPCR_Rhodpsn_7TM"/>
</dbReference>
<dbReference type="GO" id="GO:0005886">
    <property type="term" value="C:plasma membrane"/>
    <property type="evidence" value="ECO:0007669"/>
    <property type="project" value="UniProtKB-SubCell"/>
</dbReference>
<dbReference type="RefSeq" id="XP_021104755.1">
    <property type="nucleotide sequence ID" value="XM_021249096.1"/>
</dbReference>
<evidence type="ECO:0000313" key="14">
    <source>
        <dbReference type="RefSeq" id="XP_021104755.1"/>
    </source>
</evidence>
<evidence type="ECO:0000256" key="7">
    <source>
        <dbReference type="ARBA" id="ARBA00023170"/>
    </source>
</evidence>
<dbReference type="Gene3D" id="1.20.1070.10">
    <property type="entry name" value="Rhodopsin 7-helix transmembrane proteins"/>
    <property type="match status" value="1"/>
</dbReference>
<dbReference type="InterPro" id="IPR000725">
    <property type="entry name" value="Olfact_rcpt"/>
</dbReference>
<evidence type="ECO:0000259" key="10">
    <source>
        <dbReference type="PROSITE" id="PS50262"/>
    </source>
</evidence>
<reference evidence="11 12" key="1">
    <citation type="journal article" date="2011" name="Nature">
        <title>Genome sequencing reveals insights into physiology and longevity of the naked mole rat.</title>
        <authorList>
            <person name="Kim E.B."/>
            <person name="Fang X."/>
            <person name="Fushan A.A."/>
            <person name="Huang Z."/>
            <person name="Lobanov A.V."/>
            <person name="Han L."/>
            <person name="Marino S.M."/>
            <person name="Sun X."/>
            <person name="Turanov A.A."/>
            <person name="Yang P."/>
            <person name="Yim S.H."/>
            <person name="Zhao X."/>
            <person name="Kasaikina M.V."/>
            <person name="Stoletzki N."/>
            <person name="Peng C."/>
            <person name="Polak P."/>
            <person name="Xiong Z."/>
            <person name="Kiezun A."/>
            <person name="Zhu Y."/>
            <person name="Chen Y."/>
            <person name="Kryukov G.V."/>
            <person name="Zhang Q."/>
            <person name="Peshkin L."/>
            <person name="Yang L."/>
            <person name="Bronson R.T."/>
            <person name="Buffenstein R."/>
            <person name="Wang B."/>
            <person name="Han C."/>
            <person name="Li Q."/>
            <person name="Chen L."/>
            <person name="Zhao W."/>
            <person name="Sunyaev S.R."/>
            <person name="Park T.J."/>
            <person name="Zhang G."/>
            <person name="Wang J."/>
            <person name="Gladyshev V.N."/>
        </authorList>
    </citation>
    <scope>NUCLEOTIDE SEQUENCE [LARGE SCALE GENOMIC DNA]</scope>
</reference>
<dbReference type="PROSITE" id="PS50262">
    <property type="entry name" value="G_PROTEIN_RECEP_F1_2"/>
    <property type="match status" value="1"/>
</dbReference>
<evidence type="ECO:0000256" key="1">
    <source>
        <dbReference type="ARBA" id="ARBA00004651"/>
    </source>
</evidence>
<comment type="subcellular location">
    <subcellularLocation>
        <location evidence="1">Cell membrane</location>
        <topology evidence="1">Multi-pass membrane protein</topology>
    </subcellularLocation>
</comment>
<dbReference type="PRINTS" id="PR00245">
    <property type="entry name" value="OLFACTORYR"/>
</dbReference>
<dbReference type="PANTHER" id="PTHR26453">
    <property type="entry name" value="OLFACTORY RECEPTOR"/>
    <property type="match status" value="1"/>
</dbReference>
<keyword evidence="8" id="KW-0807">Transducer</keyword>
<evidence type="ECO:0000256" key="9">
    <source>
        <dbReference type="SAM" id="Phobius"/>
    </source>
</evidence>
<dbReference type="GO" id="GO:0007186">
    <property type="term" value="P:G protein-coupled receptor signaling pathway"/>
    <property type="evidence" value="ECO:0007669"/>
    <property type="project" value="InterPro"/>
</dbReference>
<dbReference type="GeneID" id="110346973"/>
<keyword evidence="2" id="KW-1003">Cell membrane</keyword>
<dbReference type="SUPFAM" id="SSF81321">
    <property type="entry name" value="Family A G protein-coupled receptor-like"/>
    <property type="match status" value="1"/>
</dbReference>
<dbReference type="Pfam" id="PF13853">
    <property type="entry name" value="7tm_4"/>
    <property type="match status" value="1"/>
</dbReference>
<dbReference type="InParanoid" id="G5ANF1"/>
<evidence type="ECO:0000256" key="5">
    <source>
        <dbReference type="ARBA" id="ARBA00022989"/>
    </source>
</evidence>
<accession>G5ANF1</accession>
<dbReference type="EMBL" id="JH166150">
    <property type="protein sequence ID" value="EHA98561.1"/>
    <property type="molecule type" value="Genomic_DNA"/>
</dbReference>
<dbReference type="AlphaFoldDB" id="G5ANF1"/>
<feature type="transmembrane region" description="Helical" evidence="9">
    <location>
        <begin position="24"/>
        <end position="50"/>
    </location>
</feature>
<proteinExistence type="predicted"/>
<feature type="transmembrane region" description="Helical" evidence="9">
    <location>
        <begin position="90"/>
        <end position="108"/>
    </location>
</feature>
<feature type="transmembrane region" description="Helical" evidence="9">
    <location>
        <begin position="202"/>
        <end position="227"/>
    </location>
</feature>
<protein>
    <submittedName>
        <fullName evidence="11 14">Olfactory receptor 2L5</fullName>
    </submittedName>
</protein>
<reference evidence="14" key="2">
    <citation type="submission" date="2025-04" db="UniProtKB">
        <authorList>
            <consortium name="RefSeq"/>
        </authorList>
    </citation>
    <scope>IDENTIFICATION</scope>
</reference>
<evidence type="ECO:0000256" key="3">
    <source>
        <dbReference type="ARBA" id="ARBA00022606"/>
    </source>
</evidence>
<evidence type="ECO:0000256" key="4">
    <source>
        <dbReference type="ARBA" id="ARBA00022692"/>
    </source>
</evidence>